<keyword evidence="3" id="KW-0732">Signal</keyword>
<dbReference type="Proteomes" id="UP000835052">
    <property type="component" value="Unassembled WGS sequence"/>
</dbReference>
<feature type="chain" id="PRO_5035818167" evidence="3">
    <location>
        <begin position="20"/>
        <end position="421"/>
    </location>
</feature>
<feature type="transmembrane region" description="Helical" evidence="2">
    <location>
        <begin position="375"/>
        <end position="396"/>
    </location>
</feature>
<organism evidence="4 5">
    <name type="scientific">Caenorhabditis auriculariae</name>
    <dbReference type="NCBI Taxonomy" id="2777116"/>
    <lineage>
        <taxon>Eukaryota</taxon>
        <taxon>Metazoa</taxon>
        <taxon>Ecdysozoa</taxon>
        <taxon>Nematoda</taxon>
        <taxon>Chromadorea</taxon>
        <taxon>Rhabditida</taxon>
        <taxon>Rhabditina</taxon>
        <taxon>Rhabditomorpha</taxon>
        <taxon>Rhabditoidea</taxon>
        <taxon>Rhabditidae</taxon>
        <taxon>Peloderinae</taxon>
        <taxon>Caenorhabditis</taxon>
    </lineage>
</organism>
<dbReference type="EMBL" id="CAJGYM010000043">
    <property type="protein sequence ID" value="CAD6194282.1"/>
    <property type="molecule type" value="Genomic_DNA"/>
</dbReference>
<evidence type="ECO:0000256" key="1">
    <source>
        <dbReference type="ARBA" id="ARBA00005375"/>
    </source>
</evidence>
<evidence type="ECO:0000256" key="2">
    <source>
        <dbReference type="SAM" id="Phobius"/>
    </source>
</evidence>
<dbReference type="PANTHER" id="PTHR11567">
    <property type="entry name" value="ACID PHOSPHATASE-RELATED"/>
    <property type="match status" value="1"/>
</dbReference>
<dbReference type="SUPFAM" id="SSF53254">
    <property type="entry name" value="Phosphoglycerate mutase-like"/>
    <property type="match status" value="1"/>
</dbReference>
<sequence length="421" mass="48490">MSSVLLVAAIFSLISLHSADRDPTLEFVQIWFRHGERLPTHYLRLQNESFDFLDLAYPGELTNRGLQQEYHLGQVLRKFYGDHFGEYYRPAEIFVYTGKDNRTSTSAQALFAGFFPPNEAQKWSSDLLWQPIAQHTDESIDWVSIGVQEDCPSYNEWFTGNQEYREISKKIETLYPDMVQLLREKTGRQLDTPLAINRIFDSLKCRWLLNDPRLPVPDWAEKYIPQVLTASFMLHNDVLNMQNSTIGEYHNEVILSLMEDHMNRKNFKGAFISGHDTNIVMLWKSLSLGAHPDEIPSYGSHLAVELHKQNGRRVVKFWLSMAAAENRTQLTTPMCGEPCFLENLQEITKGVRKLKTDWYAQCKGMENLTSSPTSMVTVIMIIVTAILLLLTLILGCTTLSYRKQLKSLTDPERSRLLPYVN</sequence>
<keyword evidence="2" id="KW-0812">Transmembrane</keyword>
<accession>A0A8S1HH28</accession>
<evidence type="ECO:0000313" key="5">
    <source>
        <dbReference type="Proteomes" id="UP000835052"/>
    </source>
</evidence>
<evidence type="ECO:0000313" key="4">
    <source>
        <dbReference type="EMBL" id="CAD6194282.1"/>
    </source>
</evidence>
<evidence type="ECO:0000256" key="3">
    <source>
        <dbReference type="SAM" id="SignalP"/>
    </source>
</evidence>
<dbReference type="AlphaFoldDB" id="A0A8S1HH28"/>
<reference evidence="4" key="1">
    <citation type="submission" date="2020-10" db="EMBL/GenBank/DDBJ databases">
        <authorList>
            <person name="Kikuchi T."/>
        </authorList>
    </citation>
    <scope>NUCLEOTIDE SEQUENCE</scope>
    <source>
        <strain evidence="4">NKZ352</strain>
    </source>
</reference>
<feature type="signal peptide" evidence="3">
    <location>
        <begin position="1"/>
        <end position="19"/>
    </location>
</feature>
<dbReference type="OrthoDB" id="10257284at2759"/>
<gene>
    <name evidence="4" type="ORF">CAUJ_LOCUS10201</name>
</gene>
<name>A0A8S1HH28_9PELO</name>
<proteinExistence type="inferred from homology"/>
<comment type="similarity">
    <text evidence="1">Belongs to the histidine acid phosphatase family.</text>
</comment>
<dbReference type="InterPro" id="IPR029033">
    <property type="entry name" value="His_PPase_superfam"/>
</dbReference>
<comment type="caution">
    <text evidence="4">The sequence shown here is derived from an EMBL/GenBank/DDBJ whole genome shotgun (WGS) entry which is preliminary data.</text>
</comment>
<dbReference type="Gene3D" id="3.40.50.1240">
    <property type="entry name" value="Phosphoglycerate mutase-like"/>
    <property type="match status" value="1"/>
</dbReference>
<dbReference type="Pfam" id="PF00328">
    <property type="entry name" value="His_Phos_2"/>
    <property type="match status" value="1"/>
</dbReference>
<dbReference type="CDD" id="cd07061">
    <property type="entry name" value="HP_HAP_like"/>
    <property type="match status" value="1"/>
</dbReference>
<keyword evidence="2" id="KW-1133">Transmembrane helix</keyword>
<protein>
    <submittedName>
        <fullName evidence="4">Uncharacterized protein</fullName>
    </submittedName>
</protein>
<dbReference type="PANTHER" id="PTHR11567:SF171">
    <property type="entry name" value="ACID PHOSPHATASE FAMILY"/>
    <property type="match status" value="1"/>
</dbReference>
<dbReference type="InterPro" id="IPR050645">
    <property type="entry name" value="Histidine_acid_phosphatase"/>
</dbReference>
<keyword evidence="2" id="KW-0472">Membrane</keyword>
<dbReference type="GO" id="GO:0016791">
    <property type="term" value="F:phosphatase activity"/>
    <property type="evidence" value="ECO:0007669"/>
    <property type="project" value="TreeGrafter"/>
</dbReference>
<keyword evidence="5" id="KW-1185">Reference proteome</keyword>
<dbReference type="InterPro" id="IPR000560">
    <property type="entry name" value="His_Pase_clade-2"/>
</dbReference>